<keyword evidence="4" id="KW-1185">Reference proteome</keyword>
<evidence type="ECO:0000256" key="1">
    <source>
        <dbReference type="SAM" id="SignalP"/>
    </source>
</evidence>
<keyword evidence="1" id="KW-0732">Signal</keyword>
<comment type="caution">
    <text evidence="3">The sequence shown here is derived from an EMBL/GenBank/DDBJ whole genome shotgun (WGS) entry which is preliminary data.</text>
</comment>
<sequence>MDVAFVLTGPLIVVPVVAAAVATPAVAAVATLAAAAVDLVATTAAVPASTVDTITVSNPFLHIDFSRQLMISKHSSFKVQLQILDTQRYSGDGDCVCKVFVESLIVGFRFNRTFLSSLLLYTKYGGLSCFLWWLAGAIMNAI</sequence>
<evidence type="ECO:0000313" key="3">
    <source>
        <dbReference type="EMBL" id="KAA8893479.1"/>
    </source>
</evidence>
<evidence type="ECO:0000313" key="4">
    <source>
        <dbReference type="Proteomes" id="UP000326924"/>
    </source>
</evidence>
<proteinExistence type="predicted"/>
<dbReference type="AlphaFoldDB" id="A0A5J5EET2"/>
<feature type="chain" id="PRO_5036145817" evidence="1">
    <location>
        <begin position="20"/>
        <end position="142"/>
    </location>
</feature>
<dbReference type="EMBL" id="VXIS01000436">
    <property type="protein sequence ID" value="KAA8893478.1"/>
    <property type="molecule type" value="Genomic_DNA"/>
</dbReference>
<dbReference type="Proteomes" id="UP000326924">
    <property type="component" value="Unassembled WGS sequence"/>
</dbReference>
<accession>A0A5J5EET2</accession>
<gene>
    <name evidence="2" type="ORF">FN846DRAFT_524060</name>
    <name evidence="3" type="ORF">FN846DRAFT_524114</name>
</gene>
<name>A0A5J5EET2_9PEZI</name>
<protein>
    <submittedName>
        <fullName evidence="3">Uncharacterized protein</fullName>
    </submittedName>
</protein>
<dbReference type="InParanoid" id="A0A5J5EET2"/>
<feature type="signal peptide" evidence="1">
    <location>
        <begin position="1"/>
        <end position="19"/>
    </location>
</feature>
<evidence type="ECO:0000313" key="2">
    <source>
        <dbReference type="EMBL" id="KAA8893478.1"/>
    </source>
</evidence>
<organism evidence="3 4">
    <name type="scientific">Sphaerosporella brunnea</name>
    <dbReference type="NCBI Taxonomy" id="1250544"/>
    <lineage>
        <taxon>Eukaryota</taxon>
        <taxon>Fungi</taxon>
        <taxon>Dikarya</taxon>
        <taxon>Ascomycota</taxon>
        <taxon>Pezizomycotina</taxon>
        <taxon>Pezizomycetes</taxon>
        <taxon>Pezizales</taxon>
        <taxon>Pyronemataceae</taxon>
        <taxon>Sphaerosporella</taxon>
    </lineage>
</organism>
<dbReference type="EMBL" id="VXIS01000436">
    <property type="protein sequence ID" value="KAA8893479.1"/>
    <property type="molecule type" value="Genomic_DNA"/>
</dbReference>
<reference evidence="3 4" key="1">
    <citation type="submission" date="2019-09" db="EMBL/GenBank/DDBJ databases">
        <title>Draft genome of the ectomycorrhizal ascomycete Sphaerosporella brunnea.</title>
        <authorList>
            <consortium name="DOE Joint Genome Institute"/>
            <person name="Benucci G.M."/>
            <person name="Marozzi G."/>
            <person name="Antonielli L."/>
            <person name="Sanchez S."/>
            <person name="Marco P."/>
            <person name="Wang X."/>
            <person name="Falini L.B."/>
            <person name="Barry K."/>
            <person name="Haridas S."/>
            <person name="Lipzen A."/>
            <person name="Labutti K."/>
            <person name="Grigoriev I.V."/>
            <person name="Murat C."/>
            <person name="Martin F."/>
            <person name="Albertini E."/>
            <person name="Donnini D."/>
            <person name="Bonito G."/>
        </authorList>
    </citation>
    <scope>NUCLEOTIDE SEQUENCE [LARGE SCALE GENOMIC DNA]</scope>
    <source>
        <strain evidence="3 4">Sb_GMNB300</strain>
    </source>
</reference>